<proteinExistence type="predicted"/>
<dbReference type="Gene3D" id="3.10.620.30">
    <property type="match status" value="1"/>
</dbReference>
<organism evidence="2 3">
    <name type="scientific">Sediminispirochaeta smaragdinae (strain DSM 11293 / JCM 15392 / SEBR 4228)</name>
    <name type="common">Spirochaeta smaragdinae</name>
    <dbReference type="NCBI Taxonomy" id="573413"/>
    <lineage>
        <taxon>Bacteria</taxon>
        <taxon>Pseudomonadati</taxon>
        <taxon>Spirochaetota</taxon>
        <taxon>Spirochaetia</taxon>
        <taxon>Spirochaetales</taxon>
        <taxon>Spirochaetaceae</taxon>
        <taxon>Sediminispirochaeta</taxon>
    </lineage>
</organism>
<accession>E1RBH5</accession>
<gene>
    <name evidence="2" type="ordered locus">Spirs_0560</name>
</gene>
<dbReference type="EMBL" id="CP002116">
    <property type="protein sequence ID" value="ADK79705.1"/>
    <property type="molecule type" value="Genomic_DNA"/>
</dbReference>
<feature type="domain" description="Transglutaminase-like" evidence="1">
    <location>
        <begin position="184"/>
        <end position="253"/>
    </location>
</feature>
<dbReference type="HOGENOM" id="CLU_430767_0_0_12"/>
<name>E1RBH5_SEDSS</name>
<dbReference type="STRING" id="573413.Spirs_0560"/>
<protein>
    <submittedName>
        <fullName evidence="2">Transglutaminase domain protein</fullName>
    </submittedName>
</protein>
<dbReference type="Proteomes" id="UP000002318">
    <property type="component" value="Chromosome"/>
</dbReference>
<dbReference type="PANTHER" id="PTHR33490">
    <property type="entry name" value="BLR5614 PROTEIN-RELATED"/>
    <property type="match status" value="1"/>
</dbReference>
<dbReference type="eggNOG" id="COG1305">
    <property type="taxonomic scope" value="Bacteria"/>
</dbReference>
<dbReference type="RefSeq" id="WP_013253169.1">
    <property type="nucleotide sequence ID" value="NC_014364.1"/>
</dbReference>
<dbReference type="PANTHER" id="PTHR33490:SF3">
    <property type="entry name" value="CONSERVED INTEGRAL MEMBRANE PROTEIN"/>
    <property type="match status" value="1"/>
</dbReference>
<dbReference type="SUPFAM" id="SSF54001">
    <property type="entry name" value="Cysteine proteinases"/>
    <property type="match status" value="1"/>
</dbReference>
<keyword evidence="3" id="KW-1185">Reference proteome</keyword>
<evidence type="ECO:0000313" key="3">
    <source>
        <dbReference type="Proteomes" id="UP000002318"/>
    </source>
</evidence>
<reference evidence="2 3" key="1">
    <citation type="journal article" date="2010" name="Stand. Genomic Sci.">
        <title>Complete genome sequence of Spirochaeta smaragdinae type strain (SEBR 4228).</title>
        <authorList>
            <person name="Mavromatis K."/>
            <person name="Yasawong M."/>
            <person name="Chertkov O."/>
            <person name="Lapidus A."/>
            <person name="Lucas S."/>
            <person name="Nolan M."/>
            <person name="Del Rio T.G."/>
            <person name="Tice H."/>
            <person name="Cheng J.F."/>
            <person name="Pitluck S."/>
            <person name="Liolios K."/>
            <person name="Ivanova N."/>
            <person name="Tapia R."/>
            <person name="Han C."/>
            <person name="Bruce D."/>
            <person name="Goodwin L."/>
            <person name="Pati A."/>
            <person name="Chen A."/>
            <person name="Palaniappan K."/>
            <person name="Land M."/>
            <person name="Hauser L."/>
            <person name="Chang Y.J."/>
            <person name="Jeffries C.D."/>
            <person name="Detter J.C."/>
            <person name="Rohde M."/>
            <person name="Brambilla E."/>
            <person name="Spring S."/>
            <person name="Goker M."/>
            <person name="Sikorski J."/>
            <person name="Woyke T."/>
            <person name="Bristow J."/>
            <person name="Eisen J.A."/>
            <person name="Markowitz V."/>
            <person name="Hugenholtz P."/>
            <person name="Klenk H.P."/>
            <person name="Kyrpides N.C."/>
        </authorList>
    </citation>
    <scope>NUCLEOTIDE SEQUENCE [LARGE SCALE GENOMIC DNA]</scope>
    <source>
        <strain evidence="3">DSM 11293 / JCM 15392 / SEBR 4228</strain>
    </source>
</reference>
<evidence type="ECO:0000313" key="2">
    <source>
        <dbReference type="EMBL" id="ADK79705.1"/>
    </source>
</evidence>
<dbReference type="Pfam" id="PF01841">
    <property type="entry name" value="Transglut_core"/>
    <property type="match status" value="1"/>
</dbReference>
<dbReference type="AlphaFoldDB" id="E1RBH5"/>
<dbReference type="SMART" id="SM00460">
    <property type="entry name" value="TGc"/>
    <property type="match status" value="1"/>
</dbReference>
<sequence>MKEAKIGEFLLFFVLMFSIFSEALHAGTMVVGGSMIFRFAVLSDDAALLNEFPQYENESNSQQVVARAAGRIVVENRADLTPFTSDVPFPLGDRYRTREDLTPWLEYATRRSGVRITVVNGQRSERPIEEVNPVSEANMRWMAARALAAASGAERQDQAVEQVLLSVRTSVSYLLNASEDPAQVLRSGRADCDGYSNAAAILLRSLGIPVKVVDSYIPPGHMWGYGPEGSGGYHAHIEVYYEDAGWVSYDVQATLHFVDPFHVVGYPRSGLRIEERAVEDKRSIVGMEAGPAGEIHMFRRKVFGELSAPLFVGTLRDEAGALLRDSPRSDRWIFLRNDRGEGNGLLILPSGEFALSSDTLGSDASGQIFYPGRDGGYFEQNIDLSGLERGAVLRRNFDIGRDQGTVISTPKGARELYRWHLLAGGGWNLEPISLDADNSIKIVSNLRQWIISFSRNQADPRYLVDLSHAVPPDPLPVYLEPGKAYLKLQPSLADVPLVLFDASGRRYAPEITAKQGEASLPLLIPDKGFDRVLLYRDGEEKLFFGSLGEGEDRGGALLYTIASTRFDLSLSVAVKRPGSPLLLLEREGRRWRQLLKIARPGASLTIAYPSEDAELLRNLALLPAGASVPEPLPSS</sequence>
<evidence type="ECO:0000259" key="1">
    <source>
        <dbReference type="SMART" id="SM00460"/>
    </source>
</evidence>
<dbReference type="KEGG" id="ssm:Spirs_0560"/>
<dbReference type="OrthoDB" id="9787782at2"/>
<dbReference type="InterPro" id="IPR002931">
    <property type="entry name" value="Transglutaminase-like"/>
</dbReference>
<dbReference type="InterPro" id="IPR038765">
    <property type="entry name" value="Papain-like_cys_pep_sf"/>
</dbReference>